<keyword evidence="7" id="KW-0496">Mitochondrion</keyword>
<evidence type="ECO:0000313" key="10">
    <source>
        <dbReference type="Proteomes" id="UP001153620"/>
    </source>
</evidence>
<comment type="subcellular location">
    <subcellularLocation>
        <location evidence="7">Mitochondrion</location>
    </subcellularLocation>
</comment>
<keyword evidence="5 7" id="KW-0012">Acyltransferase</keyword>
<name>A0A9N9RIE7_9DIPT</name>
<dbReference type="HAMAP" id="MF_01445">
    <property type="entry name" value="TsaD"/>
    <property type="match status" value="1"/>
</dbReference>
<dbReference type="SUPFAM" id="SSF53067">
    <property type="entry name" value="Actin-like ATPase domain"/>
    <property type="match status" value="1"/>
</dbReference>
<sequence length="404" mass="45804">MLVRTLKRNFSSRSPLILGIESSCDDTGAAVLKGRTLISECLASQMKSHLSFGGIIPTVAQDFHRSNIDYVVTKCLENAKIEPTELDGIGFTNRPGLALSLLVGIRYARHMSRKYNKPLIPIHHMHAHSLTPRMENEDIKFPFMCLLISGGHCLLSYVKDIDSFLLLGESIDDAPGECLDKIARRLKLTNLRQFSNKNGGQSIEEAARMCTEPTDKYHFPLMLKYYRDCQFSFAGLKNTALRSIKNEERKLNLDVDAVLPDYLDFCANVLGALTRHLCHRTQRAIEFCEGQHWFDNVEERRLIISGGVACNDFIYTALSQMCENLNFKAIRPSKKLCMDNGIMIGWNAVEKFKRNLDIYPPSKIDDLDFYAKSPLGDSCIDNVKEKNMSCNWIKIPILKPFARP</sequence>
<evidence type="ECO:0000313" key="9">
    <source>
        <dbReference type="EMBL" id="CAG9798609.1"/>
    </source>
</evidence>
<evidence type="ECO:0000256" key="6">
    <source>
        <dbReference type="ARBA" id="ARBA00048117"/>
    </source>
</evidence>
<comment type="cofactor">
    <cofactor evidence="7">
        <name>a divalent metal cation</name>
        <dbReference type="ChEBI" id="CHEBI:60240"/>
    </cofactor>
    <text evidence="7">Binds 1 divalent metal cation per subunit.</text>
</comment>
<evidence type="ECO:0000256" key="3">
    <source>
        <dbReference type="ARBA" id="ARBA00022694"/>
    </source>
</evidence>
<comment type="function">
    <text evidence="7">Required for the formation of a threonylcarbamoyl group on adenosine at position 37 (t(6)A37) in mitochondrial tRNAs that read codons beginning with adenine. Probably involved in the transfer of the threonylcarbamoyl moiety of threonylcarbamoyl-AMP (TC-AMP) to the N6 group of A37. Involved in mitochondrial genome maintenance.</text>
</comment>
<accession>A0A9N9RIE7</accession>
<dbReference type="Proteomes" id="UP001153620">
    <property type="component" value="Chromosome 1"/>
</dbReference>
<dbReference type="InterPro" id="IPR000905">
    <property type="entry name" value="Gcp-like_dom"/>
</dbReference>
<evidence type="ECO:0000256" key="5">
    <source>
        <dbReference type="ARBA" id="ARBA00023315"/>
    </source>
</evidence>
<evidence type="ECO:0000256" key="1">
    <source>
        <dbReference type="ARBA" id="ARBA00012156"/>
    </source>
</evidence>
<dbReference type="PANTHER" id="PTHR11735">
    <property type="entry name" value="TRNA N6-ADENOSINE THREONYLCARBAMOYLTRANSFERASE"/>
    <property type="match status" value="1"/>
</dbReference>
<protein>
    <recommendedName>
        <fullName evidence="1">N(6)-L-threonylcarbamoyladenine synthase</fullName>
        <ecNumber evidence="1">2.3.1.234</ecNumber>
    </recommendedName>
</protein>
<evidence type="ECO:0000256" key="2">
    <source>
        <dbReference type="ARBA" id="ARBA00022679"/>
    </source>
</evidence>
<dbReference type="GO" id="GO:0005739">
    <property type="term" value="C:mitochondrion"/>
    <property type="evidence" value="ECO:0007669"/>
    <property type="project" value="UniProtKB-SubCell"/>
</dbReference>
<dbReference type="Gene3D" id="3.30.420.40">
    <property type="match status" value="2"/>
</dbReference>
<evidence type="ECO:0000256" key="7">
    <source>
        <dbReference type="HAMAP-Rule" id="MF_03179"/>
    </source>
</evidence>
<dbReference type="GO" id="GO:0046872">
    <property type="term" value="F:metal ion binding"/>
    <property type="evidence" value="ECO:0007669"/>
    <property type="project" value="UniProtKB-KW"/>
</dbReference>
<dbReference type="OrthoDB" id="10259622at2759"/>
<dbReference type="PANTHER" id="PTHR11735:SF6">
    <property type="entry name" value="TRNA N6-ADENOSINE THREONYLCARBAMOYLTRANSFERASE, MITOCHONDRIAL"/>
    <property type="match status" value="1"/>
</dbReference>
<dbReference type="InterPro" id="IPR043129">
    <property type="entry name" value="ATPase_NBD"/>
</dbReference>
<comment type="catalytic activity">
    <reaction evidence="6 7">
        <text>L-threonylcarbamoyladenylate + adenosine(37) in tRNA = N(6)-L-threonylcarbamoyladenosine(37) in tRNA + AMP + H(+)</text>
        <dbReference type="Rhea" id="RHEA:37059"/>
        <dbReference type="Rhea" id="RHEA-COMP:10162"/>
        <dbReference type="Rhea" id="RHEA-COMP:10163"/>
        <dbReference type="ChEBI" id="CHEBI:15378"/>
        <dbReference type="ChEBI" id="CHEBI:73682"/>
        <dbReference type="ChEBI" id="CHEBI:74411"/>
        <dbReference type="ChEBI" id="CHEBI:74418"/>
        <dbReference type="ChEBI" id="CHEBI:456215"/>
        <dbReference type="EC" id="2.3.1.234"/>
    </reaction>
</comment>
<proteinExistence type="inferred from homology"/>
<dbReference type="AlphaFoldDB" id="A0A9N9RIE7"/>
<dbReference type="FunFam" id="3.30.420.40:FF:000012">
    <property type="entry name" value="tRNA N6-adenosine threonylcarbamoyltransferase"/>
    <property type="match status" value="1"/>
</dbReference>
<reference evidence="9" key="2">
    <citation type="submission" date="2022-10" db="EMBL/GenBank/DDBJ databases">
        <authorList>
            <consortium name="ENA_rothamsted_submissions"/>
            <consortium name="culmorum"/>
            <person name="King R."/>
        </authorList>
    </citation>
    <scope>NUCLEOTIDE SEQUENCE</scope>
</reference>
<dbReference type="GO" id="GO:0002949">
    <property type="term" value="P:tRNA threonylcarbamoyladenosine modification"/>
    <property type="evidence" value="ECO:0007669"/>
    <property type="project" value="UniProtKB-UniRule"/>
</dbReference>
<dbReference type="EC" id="2.3.1.234" evidence="1"/>
<keyword evidence="4 7" id="KW-0479">Metal-binding</keyword>
<keyword evidence="2 7" id="KW-0808">Transferase</keyword>
<comment type="similarity">
    <text evidence="7">Belongs to the KAE1 / TsaD family.</text>
</comment>
<evidence type="ECO:0000259" key="8">
    <source>
        <dbReference type="Pfam" id="PF00814"/>
    </source>
</evidence>
<dbReference type="NCBIfam" id="TIGR00329">
    <property type="entry name" value="gcp_kae1"/>
    <property type="match status" value="1"/>
</dbReference>
<evidence type="ECO:0000256" key="4">
    <source>
        <dbReference type="ARBA" id="ARBA00022723"/>
    </source>
</evidence>
<dbReference type="InterPro" id="IPR017861">
    <property type="entry name" value="KAE1/TsaD"/>
</dbReference>
<keyword evidence="10" id="KW-1185">Reference proteome</keyword>
<feature type="domain" description="Gcp-like" evidence="8">
    <location>
        <begin position="37"/>
        <end position="346"/>
    </location>
</feature>
<keyword evidence="3 7" id="KW-0819">tRNA processing</keyword>
<dbReference type="CDD" id="cd24134">
    <property type="entry name" value="ASKHA_NBD_OSGEPL1_QRI7_euk"/>
    <property type="match status" value="1"/>
</dbReference>
<organism evidence="9 10">
    <name type="scientific">Chironomus riparius</name>
    <dbReference type="NCBI Taxonomy" id="315576"/>
    <lineage>
        <taxon>Eukaryota</taxon>
        <taxon>Metazoa</taxon>
        <taxon>Ecdysozoa</taxon>
        <taxon>Arthropoda</taxon>
        <taxon>Hexapoda</taxon>
        <taxon>Insecta</taxon>
        <taxon>Pterygota</taxon>
        <taxon>Neoptera</taxon>
        <taxon>Endopterygota</taxon>
        <taxon>Diptera</taxon>
        <taxon>Nematocera</taxon>
        <taxon>Chironomoidea</taxon>
        <taxon>Chironomidae</taxon>
        <taxon>Chironominae</taxon>
        <taxon>Chironomus</taxon>
    </lineage>
</organism>
<gene>
    <name evidence="9" type="ORF">CHIRRI_LOCUS1591</name>
</gene>
<dbReference type="Pfam" id="PF00814">
    <property type="entry name" value="TsaD"/>
    <property type="match status" value="1"/>
</dbReference>
<dbReference type="GO" id="GO:0061711">
    <property type="term" value="F:tRNA N(6)-L-threonylcarbamoyladenine synthase activity"/>
    <property type="evidence" value="ECO:0007669"/>
    <property type="project" value="UniProtKB-EC"/>
</dbReference>
<comment type="subunit">
    <text evidence="7">Homodimer.</text>
</comment>
<dbReference type="EMBL" id="OU895877">
    <property type="protein sequence ID" value="CAG9798609.1"/>
    <property type="molecule type" value="Genomic_DNA"/>
</dbReference>
<dbReference type="PRINTS" id="PR00789">
    <property type="entry name" value="OSIALOPTASE"/>
</dbReference>
<reference evidence="9" key="1">
    <citation type="submission" date="2022-01" db="EMBL/GenBank/DDBJ databases">
        <authorList>
            <person name="King R."/>
        </authorList>
    </citation>
    <scope>NUCLEOTIDE SEQUENCE</scope>
</reference>
<dbReference type="InterPro" id="IPR022450">
    <property type="entry name" value="TsaD"/>
</dbReference>